<accession>A0A6M9PUN2</accession>
<proteinExistence type="predicted"/>
<protein>
    <submittedName>
        <fullName evidence="2">Uncharacterized protein</fullName>
    </submittedName>
</protein>
<keyword evidence="3" id="KW-1185">Reference proteome</keyword>
<dbReference type="EMBL" id="CP028941">
    <property type="protein sequence ID" value="QKM62465.1"/>
    <property type="molecule type" value="Genomic_DNA"/>
</dbReference>
<dbReference type="KEGG" id="pani:DCO16_04940"/>
<evidence type="ECO:0000313" key="3">
    <source>
        <dbReference type="Proteomes" id="UP000500806"/>
    </source>
</evidence>
<keyword evidence="1" id="KW-0732">Signal</keyword>
<feature type="signal peptide" evidence="1">
    <location>
        <begin position="1"/>
        <end position="23"/>
    </location>
</feature>
<dbReference type="RefSeq" id="WP_173942618.1">
    <property type="nucleotide sequence ID" value="NZ_CBCSCD010000001.1"/>
</dbReference>
<organism evidence="2 3">
    <name type="scientific">Polynucleobacter antarcticus</name>
    <dbReference type="NCBI Taxonomy" id="1743162"/>
    <lineage>
        <taxon>Bacteria</taxon>
        <taxon>Pseudomonadati</taxon>
        <taxon>Pseudomonadota</taxon>
        <taxon>Betaproteobacteria</taxon>
        <taxon>Burkholderiales</taxon>
        <taxon>Burkholderiaceae</taxon>
        <taxon>Polynucleobacter</taxon>
    </lineage>
</organism>
<reference evidence="2 3" key="1">
    <citation type="submission" date="2018-04" db="EMBL/GenBank/DDBJ databases">
        <title>Polynucleobacter sp. LimPoW16 genome.</title>
        <authorList>
            <person name="Hahn M.W."/>
        </authorList>
    </citation>
    <scope>NUCLEOTIDE SEQUENCE [LARGE SCALE GENOMIC DNA]</scope>
    <source>
        <strain evidence="2 3">LimPoW16</strain>
    </source>
</reference>
<dbReference type="Proteomes" id="UP000500806">
    <property type="component" value="Chromosome"/>
</dbReference>
<name>A0A6M9PUN2_9BURK</name>
<dbReference type="AlphaFoldDB" id="A0A6M9PUN2"/>
<gene>
    <name evidence="2" type="ORF">DCO16_04940</name>
</gene>
<evidence type="ECO:0000313" key="2">
    <source>
        <dbReference type="EMBL" id="QKM62465.1"/>
    </source>
</evidence>
<evidence type="ECO:0000256" key="1">
    <source>
        <dbReference type="SAM" id="SignalP"/>
    </source>
</evidence>
<feature type="chain" id="PRO_5026693543" evidence="1">
    <location>
        <begin position="24"/>
        <end position="216"/>
    </location>
</feature>
<sequence>MKSKFISGGMVLLLSALPVVVSAAPMGYKNSWMVMGDFSKTYQEMAINYASTANDAFGVSVSAMQTDNSASKQQNIEAVYTRKLARWNLPSAQANIWFIGGLGSTTGNTFEGSKAMASPGLQVDYETTRFYSMASARVYAAQGATSNITTARLGASFYEVNYDEPQPWLVIEARRMTFVSNQYEFTPMLRVIHNRYFVEAGANLNGQLRFNLMYNY</sequence>